<dbReference type="EMBL" id="CAJHUC010000347">
    <property type="protein sequence ID" value="CAD7695465.1"/>
    <property type="molecule type" value="Genomic_DNA"/>
</dbReference>
<dbReference type="InterPro" id="IPR044591">
    <property type="entry name" value="RUK"/>
</dbReference>
<sequence length="292" mass="31833">MLLNYVADTRIYGTHGAHGSCKEAIDAVLAHHFTPVLPDLLRSDDALVPLCLKVVSSVLEARPSFVVQLQDVGVLAKLFDFLSAEHVCNNSHSIRLCRNLVTHTTELPEFLRQLDVADKAHSVFSWAYSKAQTQFFEPLVDLLTVVTQRDAADIKGGVPGAGLSDVFIHDLDALLDLCEYEVEAVAVNASACVLTLARSFPRQCADTCLKGKIETLQLFAHLFSASRVPHRVTHNLLLALTHFASLRPNPRAAPSPDIRRLADCVSRLEAGGDAEIGNLASSVESMLTEVMQ</sequence>
<keyword evidence="2" id="KW-1185">Reference proteome</keyword>
<dbReference type="AlphaFoldDB" id="A0A8S1IL52"/>
<evidence type="ECO:0000313" key="2">
    <source>
        <dbReference type="Proteomes" id="UP000708148"/>
    </source>
</evidence>
<dbReference type="Gene3D" id="1.25.10.10">
    <property type="entry name" value="Leucine-rich Repeat Variant"/>
    <property type="match status" value="1"/>
</dbReference>
<dbReference type="PANTHER" id="PTHR46562:SF1">
    <property type="entry name" value="SERINE_THREONINE-PROTEIN KINASE ULK4"/>
    <property type="match status" value="1"/>
</dbReference>
<evidence type="ECO:0000313" key="1">
    <source>
        <dbReference type="EMBL" id="CAD7695465.1"/>
    </source>
</evidence>
<dbReference type="PANTHER" id="PTHR46562">
    <property type="entry name" value="SERINE/THREONINE-KINASE ULK4-LIKE PROTEIN-RELATED"/>
    <property type="match status" value="1"/>
</dbReference>
<accession>A0A8S1IL52</accession>
<dbReference type="GO" id="GO:0000914">
    <property type="term" value="P:phragmoplast assembly"/>
    <property type="evidence" value="ECO:0007669"/>
    <property type="project" value="InterPro"/>
</dbReference>
<name>A0A8S1IL52_9CHLO</name>
<gene>
    <name evidence="1" type="ORF">OSTQU699_LOCUS826</name>
</gene>
<protein>
    <submittedName>
        <fullName evidence="1">Uncharacterized protein</fullName>
    </submittedName>
</protein>
<organism evidence="1 2">
    <name type="scientific">Ostreobium quekettii</name>
    <dbReference type="NCBI Taxonomy" id="121088"/>
    <lineage>
        <taxon>Eukaryota</taxon>
        <taxon>Viridiplantae</taxon>
        <taxon>Chlorophyta</taxon>
        <taxon>core chlorophytes</taxon>
        <taxon>Ulvophyceae</taxon>
        <taxon>TCBD clade</taxon>
        <taxon>Bryopsidales</taxon>
        <taxon>Ostreobineae</taxon>
        <taxon>Ostreobiaceae</taxon>
        <taxon>Ostreobium</taxon>
    </lineage>
</organism>
<reference evidence="1" key="1">
    <citation type="submission" date="2020-12" db="EMBL/GenBank/DDBJ databases">
        <authorList>
            <person name="Iha C."/>
        </authorList>
    </citation>
    <scope>NUCLEOTIDE SEQUENCE</scope>
</reference>
<dbReference type="InterPro" id="IPR011989">
    <property type="entry name" value="ARM-like"/>
</dbReference>
<dbReference type="GO" id="GO:0008017">
    <property type="term" value="F:microtubule binding"/>
    <property type="evidence" value="ECO:0007669"/>
    <property type="project" value="InterPro"/>
</dbReference>
<proteinExistence type="predicted"/>
<dbReference type="Proteomes" id="UP000708148">
    <property type="component" value="Unassembled WGS sequence"/>
</dbReference>
<comment type="caution">
    <text evidence="1">The sequence shown here is derived from an EMBL/GenBank/DDBJ whole genome shotgun (WGS) entry which is preliminary data.</text>
</comment>